<gene>
    <name evidence="2" type="ORF">FB471_0494</name>
</gene>
<keyword evidence="3" id="KW-1185">Reference proteome</keyword>
<dbReference type="Gene3D" id="3.40.605.10">
    <property type="entry name" value="Aldehyde Dehydrogenase, Chain A, domain 1"/>
    <property type="match status" value="1"/>
</dbReference>
<dbReference type="AlphaFoldDB" id="A0A542DCQ1"/>
<feature type="region of interest" description="Disordered" evidence="1">
    <location>
        <begin position="28"/>
        <end position="48"/>
    </location>
</feature>
<comment type="caution">
    <text evidence="2">The sequence shown here is derived from an EMBL/GenBank/DDBJ whole genome shotgun (WGS) entry which is preliminary data.</text>
</comment>
<reference evidence="2 3" key="1">
    <citation type="submission" date="2019-06" db="EMBL/GenBank/DDBJ databases">
        <title>Sequencing the genomes of 1000 actinobacteria strains.</title>
        <authorList>
            <person name="Klenk H.-P."/>
        </authorList>
    </citation>
    <scope>NUCLEOTIDE SEQUENCE [LARGE SCALE GENOMIC DNA]</scope>
    <source>
        <strain evidence="2 3">DSM 45679</strain>
    </source>
</reference>
<dbReference type="GO" id="GO:0016491">
    <property type="term" value="F:oxidoreductase activity"/>
    <property type="evidence" value="ECO:0007669"/>
    <property type="project" value="InterPro"/>
</dbReference>
<dbReference type="InterPro" id="IPR016162">
    <property type="entry name" value="Ald_DH_N"/>
</dbReference>
<proteinExistence type="predicted"/>
<evidence type="ECO:0000313" key="2">
    <source>
        <dbReference type="EMBL" id="TQJ00843.1"/>
    </source>
</evidence>
<organism evidence="2 3">
    <name type="scientific">Amycolatopsis cihanbeyliensis</name>
    <dbReference type="NCBI Taxonomy" id="1128664"/>
    <lineage>
        <taxon>Bacteria</taxon>
        <taxon>Bacillati</taxon>
        <taxon>Actinomycetota</taxon>
        <taxon>Actinomycetes</taxon>
        <taxon>Pseudonocardiales</taxon>
        <taxon>Pseudonocardiaceae</taxon>
        <taxon>Amycolatopsis</taxon>
    </lineage>
</organism>
<accession>A0A542DCQ1</accession>
<evidence type="ECO:0000256" key="1">
    <source>
        <dbReference type="SAM" id="MobiDB-lite"/>
    </source>
</evidence>
<dbReference type="RefSeq" id="WP_425457022.1">
    <property type="nucleotide sequence ID" value="NZ_VFML01000001.1"/>
</dbReference>
<protein>
    <submittedName>
        <fullName evidence="2">Uncharacterized protein</fullName>
    </submittedName>
</protein>
<sequence length="48" mass="5276">MGATAIRRWLAPVSYQDWPADLLPEALRDGNPLGIPRRENGTPVPGYS</sequence>
<name>A0A542DCQ1_AMYCI</name>
<evidence type="ECO:0000313" key="3">
    <source>
        <dbReference type="Proteomes" id="UP000320876"/>
    </source>
</evidence>
<dbReference type="EMBL" id="VFML01000001">
    <property type="protein sequence ID" value="TQJ00843.1"/>
    <property type="molecule type" value="Genomic_DNA"/>
</dbReference>
<dbReference type="Proteomes" id="UP000320876">
    <property type="component" value="Unassembled WGS sequence"/>
</dbReference>